<sequence length="48" mass="5666">MNVLILTRLELYEKIWSTPMVVLAKEFNLSDNGLRKICKKHKSSLKYL</sequence>
<keyword evidence="2" id="KW-1185">Reference proteome</keyword>
<evidence type="ECO:0000313" key="2">
    <source>
        <dbReference type="Proteomes" id="UP000319267"/>
    </source>
</evidence>
<gene>
    <name evidence="1" type="ORF">SAMN06265220_101628</name>
</gene>
<reference evidence="1 2" key="1">
    <citation type="submission" date="2017-05" db="EMBL/GenBank/DDBJ databases">
        <authorList>
            <person name="Varghese N."/>
            <person name="Submissions S."/>
        </authorList>
    </citation>
    <scope>NUCLEOTIDE SEQUENCE [LARGE SCALE GENOMIC DNA]</scope>
    <source>
        <strain evidence="1 2">DSM 29982</strain>
    </source>
</reference>
<name>A0A521B2S0_9FLAO</name>
<evidence type="ECO:0000313" key="1">
    <source>
        <dbReference type="EMBL" id="SMO41393.1"/>
    </source>
</evidence>
<protein>
    <submittedName>
        <fullName evidence="1">Uncharacterized protein</fullName>
    </submittedName>
</protein>
<accession>A0A521B2S0</accession>
<dbReference type="Proteomes" id="UP000319267">
    <property type="component" value="Unassembled WGS sequence"/>
</dbReference>
<dbReference type="EMBL" id="FXTQ01000001">
    <property type="protein sequence ID" value="SMO41393.1"/>
    <property type="molecule type" value="Genomic_DNA"/>
</dbReference>
<dbReference type="AlphaFoldDB" id="A0A521B2S0"/>
<organism evidence="1 2">
    <name type="scientific">Flavobacterium nitrogenifigens</name>
    <dbReference type="NCBI Taxonomy" id="1617283"/>
    <lineage>
        <taxon>Bacteria</taxon>
        <taxon>Pseudomonadati</taxon>
        <taxon>Bacteroidota</taxon>
        <taxon>Flavobacteriia</taxon>
        <taxon>Flavobacteriales</taxon>
        <taxon>Flavobacteriaceae</taxon>
        <taxon>Flavobacterium</taxon>
    </lineage>
</organism>
<proteinExistence type="predicted"/>